<keyword evidence="3" id="KW-1185">Reference proteome</keyword>
<dbReference type="Proteomes" id="UP000296049">
    <property type="component" value="Unassembled WGS sequence"/>
</dbReference>
<protein>
    <submittedName>
        <fullName evidence="2">Uncharacterized protein</fullName>
    </submittedName>
</protein>
<gene>
    <name evidence="2" type="ORF">Anapl_00713</name>
</gene>
<accession>R0LJ87</accession>
<name>R0LJ87_ANAPL</name>
<feature type="region of interest" description="Disordered" evidence="1">
    <location>
        <begin position="154"/>
        <end position="222"/>
    </location>
</feature>
<proteinExistence type="predicted"/>
<dbReference type="AlphaFoldDB" id="R0LJ87"/>
<evidence type="ECO:0000313" key="2">
    <source>
        <dbReference type="EMBL" id="EOB00433.1"/>
    </source>
</evidence>
<sequence length="222" mass="22823">MLPGWLLPVPSPVQPGWQPRSPPVLCLSLVASSAGKLRGNKDAVQVPTRGVQELSSVGTHAETGGCGVSLSKATHGPGATAGLGFPHPTAAQKSGANPSAPGCSPMGDETSPLGQTVSSWMRGDRAPNPEKDPKWEACIFDTVRAVVPVLPQAMASGGATGGTPRGPSGTRAETRMGKEGKSFRSIGGDRREETVEGMGREGYKDTALGKGLPFPDPHPMVL</sequence>
<dbReference type="EMBL" id="KB743197">
    <property type="protein sequence ID" value="EOB00433.1"/>
    <property type="molecule type" value="Genomic_DNA"/>
</dbReference>
<feature type="region of interest" description="Disordered" evidence="1">
    <location>
        <begin position="90"/>
        <end position="111"/>
    </location>
</feature>
<organism evidence="2 3">
    <name type="scientific">Anas platyrhynchos</name>
    <name type="common">Mallard</name>
    <name type="synonym">Anas boschas</name>
    <dbReference type="NCBI Taxonomy" id="8839"/>
    <lineage>
        <taxon>Eukaryota</taxon>
        <taxon>Metazoa</taxon>
        <taxon>Chordata</taxon>
        <taxon>Craniata</taxon>
        <taxon>Vertebrata</taxon>
        <taxon>Euteleostomi</taxon>
        <taxon>Archelosauria</taxon>
        <taxon>Archosauria</taxon>
        <taxon>Dinosauria</taxon>
        <taxon>Saurischia</taxon>
        <taxon>Theropoda</taxon>
        <taxon>Coelurosauria</taxon>
        <taxon>Aves</taxon>
        <taxon>Neognathae</taxon>
        <taxon>Galloanserae</taxon>
        <taxon>Anseriformes</taxon>
        <taxon>Anatidae</taxon>
        <taxon>Anatinae</taxon>
        <taxon>Anas</taxon>
    </lineage>
</organism>
<feature type="compositionally biased region" description="Basic and acidic residues" evidence="1">
    <location>
        <begin position="172"/>
        <end position="204"/>
    </location>
</feature>
<evidence type="ECO:0000256" key="1">
    <source>
        <dbReference type="SAM" id="MobiDB-lite"/>
    </source>
</evidence>
<reference evidence="3" key="1">
    <citation type="journal article" date="2013" name="Nat. Genet.">
        <title>The duck genome and transcriptome provide insight into an avian influenza virus reservoir species.</title>
        <authorList>
            <person name="Huang Y."/>
            <person name="Li Y."/>
            <person name="Burt D.W."/>
            <person name="Chen H."/>
            <person name="Zhang Y."/>
            <person name="Qian W."/>
            <person name="Kim H."/>
            <person name="Gan S."/>
            <person name="Zhao Y."/>
            <person name="Li J."/>
            <person name="Yi K."/>
            <person name="Feng H."/>
            <person name="Zhu P."/>
            <person name="Li B."/>
            <person name="Liu Q."/>
            <person name="Fairley S."/>
            <person name="Magor K.E."/>
            <person name="Du Z."/>
            <person name="Hu X."/>
            <person name="Goodman L."/>
            <person name="Tafer H."/>
            <person name="Vignal A."/>
            <person name="Lee T."/>
            <person name="Kim K.W."/>
            <person name="Sheng Z."/>
            <person name="An Y."/>
            <person name="Searle S."/>
            <person name="Herrero J."/>
            <person name="Groenen M.A."/>
            <person name="Crooijmans R.P."/>
            <person name="Faraut T."/>
            <person name="Cai Q."/>
            <person name="Webster R.G."/>
            <person name="Aldridge J.R."/>
            <person name="Warren W.C."/>
            <person name="Bartschat S."/>
            <person name="Kehr S."/>
            <person name="Marz M."/>
            <person name="Stadler P.F."/>
            <person name="Smith J."/>
            <person name="Kraus R.H."/>
            <person name="Zhao Y."/>
            <person name="Ren L."/>
            <person name="Fei J."/>
            <person name="Morisson M."/>
            <person name="Kaiser P."/>
            <person name="Griffin D.K."/>
            <person name="Rao M."/>
            <person name="Pitel F."/>
            <person name="Wang J."/>
            <person name="Li N."/>
        </authorList>
    </citation>
    <scope>NUCLEOTIDE SEQUENCE [LARGE SCALE GENOMIC DNA]</scope>
</reference>
<evidence type="ECO:0000313" key="3">
    <source>
        <dbReference type="Proteomes" id="UP000296049"/>
    </source>
</evidence>